<dbReference type="SUPFAM" id="SSF75420">
    <property type="entry name" value="YhbC-like, N-terminal domain"/>
    <property type="match status" value="1"/>
</dbReference>
<dbReference type="Gene3D" id="2.30.30.180">
    <property type="entry name" value="Ribosome maturation factor RimP, C-terminal domain"/>
    <property type="match status" value="1"/>
</dbReference>
<evidence type="ECO:0000259" key="5">
    <source>
        <dbReference type="Pfam" id="PF17384"/>
    </source>
</evidence>
<dbReference type="InterPro" id="IPR036847">
    <property type="entry name" value="RimP_C_sf"/>
</dbReference>
<dbReference type="FunFam" id="3.30.300.70:FF:000001">
    <property type="entry name" value="Ribosome maturation factor RimP"/>
    <property type="match status" value="1"/>
</dbReference>
<dbReference type="InterPro" id="IPR028998">
    <property type="entry name" value="RimP_C"/>
</dbReference>
<evidence type="ECO:0000259" key="4">
    <source>
        <dbReference type="Pfam" id="PF02576"/>
    </source>
</evidence>
<dbReference type="InterPro" id="IPR035956">
    <property type="entry name" value="RimP_N_sf"/>
</dbReference>
<dbReference type="OrthoDB" id="9805006at2"/>
<comment type="similarity">
    <text evidence="3">Belongs to the RimP family.</text>
</comment>
<dbReference type="GO" id="GO:0006412">
    <property type="term" value="P:translation"/>
    <property type="evidence" value="ECO:0007669"/>
    <property type="project" value="TreeGrafter"/>
</dbReference>
<proteinExistence type="inferred from homology"/>
<dbReference type="EMBL" id="CP017037">
    <property type="protein sequence ID" value="AOH39654.1"/>
    <property type="molecule type" value="Genomic_DNA"/>
</dbReference>
<reference evidence="8" key="1">
    <citation type="submission" date="2016-08" db="EMBL/GenBank/DDBJ databases">
        <authorList>
            <person name="Holder M.E."/>
            <person name="Ajami N.J."/>
            <person name="Petrosino J.F."/>
        </authorList>
    </citation>
    <scope>NUCLEOTIDE SEQUENCE [LARGE SCALE GENOMIC DNA]</scope>
    <source>
        <strain evidence="8">F0677</strain>
    </source>
</reference>
<evidence type="ECO:0000256" key="3">
    <source>
        <dbReference type="HAMAP-Rule" id="MF_01077"/>
    </source>
</evidence>
<dbReference type="Pfam" id="PF17384">
    <property type="entry name" value="DUF150_C"/>
    <property type="match status" value="1"/>
</dbReference>
<comment type="subcellular location">
    <subcellularLocation>
        <location evidence="3">Cytoplasm</location>
    </subcellularLocation>
</comment>
<keyword evidence="1 3" id="KW-0963">Cytoplasm</keyword>
<dbReference type="GO" id="GO:0005829">
    <property type="term" value="C:cytosol"/>
    <property type="evidence" value="ECO:0007669"/>
    <property type="project" value="TreeGrafter"/>
</dbReference>
<dbReference type="KEGG" id="dpn:BCB69_04505"/>
<dbReference type="EMBL" id="QWKU01000001">
    <property type="protein sequence ID" value="RID95104.1"/>
    <property type="molecule type" value="Genomic_DNA"/>
</dbReference>
<organism evidence="6 8">
    <name type="scientific">Dialister pneumosintes</name>
    <dbReference type="NCBI Taxonomy" id="39950"/>
    <lineage>
        <taxon>Bacteria</taxon>
        <taxon>Bacillati</taxon>
        <taxon>Bacillota</taxon>
        <taxon>Negativicutes</taxon>
        <taxon>Veillonellales</taxon>
        <taxon>Veillonellaceae</taxon>
        <taxon>Dialister</taxon>
    </lineage>
</organism>
<reference evidence="7 9" key="3">
    <citation type="submission" date="2018-08" db="EMBL/GenBank/DDBJ databases">
        <title>Draft genome sequence of Dialister pneumosintes KCOM 1685.</title>
        <authorList>
            <person name="Kook J.-K."/>
            <person name="Park S.-N."/>
            <person name="Lim Y.K."/>
        </authorList>
    </citation>
    <scope>NUCLEOTIDE SEQUENCE [LARGE SCALE GENOMIC DNA]</scope>
    <source>
        <strain evidence="7 9">KCOM 1685</strain>
    </source>
</reference>
<reference evidence="6" key="2">
    <citation type="submission" date="2016-08" db="EMBL/GenBank/DDBJ databases">
        <authorList>
            <person name="Seilhamer J.J."/>
        </authorList>
    </citation>
    <scope>NUCLEOTIDE SEQUENCE [LARGE SCALE GENOMIC DNA]</scope>
    <source>
        <strain evidence="6">F0677</strain>
    </source>
</reference>
<evidence type="ECO:0000256" key="1">
    <source>
        <dbReference type="ARBA" id="ARBA00022490"/>
    </source>
</evidence>
<keyword evidence="9" id="KW-1185">Reference proteome</keyword>
<dbReference type="AlphaFoldDB" id="A0A1B3WFB3"/>
<evidence type="ECO:0000256" key="2">
    <source>
        <dbReference type="ARBA" id="ARBA00022517"/>
    </source>
</evidence>
<dbReference type="Proteomes" id="UP000094757">
    <property type="component" value="Chromosome"/>
</dbReference>
<dbReference type="STRING" id="39950.BCB69_04505"/>
<dbReference type="PANTHER" id="PTHR33867">
    <property type="entry name" value="RIBOSOME MATURATION FACTOR RIMP"/>
    <property type="match status" value="1"/>
</dbReference>
<dbReference type="PANTHER" id="PTHR33867:SF1">
    <property type="entry name" value="RIBOSOME MATURATION FACTOR RIMP"/>
    <property type="match status" value="1"/>
</dbReference>
<protein>
    <recommendedName>
        <fullName evidence="3">Ribosome maturation factor RimP</fullName>
    </recommendedName>
</protein>
<dbReference type="RefSeq" id="WP_069177413.1">
    <property type="nucleotide sequence ID" value="NZ_CP017037.1"/>
</dbReference>
<dbReference type="Gene3D" id="3.30.300.70">
    <property type="entry name" value="RimP-like superfamily, N-terminal"/>
    <property type="match status" value="1"/>
</dbReference>
<evidence type="ECO:0000313" key="6">
    <source>
        <dbReference type="EMBL" id="AOH39654.1"/>
    </source>
</evidence>
<dbReference type="CDD" id="cd01734">
    <property type="entry name" value="YlxS_C"/>
    <property type="match status" value="1"/>
</dbReference>
<evidence type="ECO:0000313" key="9">
    <source>
        <dbReference type="Proteomes" id="UP000266262"/>
    </source>
</evidence>
<evidence type="ECO:0000313" key="7">
    <source>
        <dbReference type="EMBL" id="RID95104.1"/>
    </source>
</evidence>
<comment type="function">
    <text evidence="3">Required for maturation of 30S ribosomal subunits.</text>
</comment>
<dbReference type="HAMAP" id="MF_01077">
    <property type="entry name" value="RimP"/>
    <property type="match status" value="1"/>
</dbReference>
<evidence type="ECO:0000313" key="8">
    <source>
        <dbReference type="Proteomes" id="UP000094757"/>
    </source>
</evidence>
<dbReference type="InterPro" id="IPR028989">
    <property type="entry name" value="RimP_N"/>
</dbReference>
<dbReference type="GO" id="GO:0000028">
    <property type="term" value="P:ribosomal small subunit assembly"/>
    <property type="evidence" value="ECO:0007669"/>
    <property type="project" value="TreeGrafter"/>
</dbReference>
<sequence length="156" mass="18007">MARKEIEKAVETLLENSLAEQNVELVDVEYVRERDWILRIFIDKDGGVDLNDCQRISELAGTILDKKDFISGNYLLEVSSPGIDRVLKKDKDFIKYAGSEVDVKCYSPLDDRKELKAFTAELRGLTEDGKIKLIYNEEELIVDKDKISQMRLHFSF</sequence>
<keyword evidence="2 3" id="KW-0690">Ribosome biogenesis</keyword>
<accession>A0A1B3WFB3</accession>
<feature type="domain" description="Ribosome maturation factor RimP N-terminal" evidence="4">
    <location>
        <begin position="14"/>
        <end position="84"/>
    </location>
</feature>
<dbReference type="Proteomes" id="UP000266262">
    <property type="component" value="Unassembled WGS sequence"/>
</dbReference>
<dbReference type="InterPro" id="IPR003728">
    <property type="entry name" value="Ribosome_maturation_RimP"/>
</dbReference>
<name>A0A1B3WFB3_9FIRM</name>
<feature type="domain" description="Ribosome maturation factor RimP C-terminal" evidence="5">
    <location>
        <begin position="87"/>
        <end position="156"/>
    </location>
</feature>
<dbReference type="SUPFAM" id="SSF74942">
    <property type="entry name" value="YhbC-like, C-terminal domain"/>
    <property type="match status" value="1"/>
</dbReference>
<gene>
    <name evidence="3" type="primary">rimP</name>
    <name evidence="6" type="ORF">BCB69_04505</name>
    <name evidence="7" type="ORF">DX915_04895</name>
</gene>
<dbReference type="Pfam" id="PF02576">
    <property type="entry name" value="RimP_N"/>
    <property type="match status" value="1"/>
</dbReference>